<accession>A0A177ALP0</accession>
<keyword evidence="2" id="KW-0539">Nucleus</keyword>
<name>A0A177ALP0_9PEZI</name>
<evidence type="ECO:0000313" key="4">
    <source>
        <dbReference type="EMBL" id="OAF62976.1"/>
    </source>
</evidence>
<dbReference type="GeneID" id="36283634"/>
<evidence type="ECO:0000259" key="3">
    <source>
        <dbReference type="Pfam" id="PF08698"/>
    </source>
</evidence>
<feature type="domain" description="Fcf2 pre-rRNA processing C-terminal" evidence="3">
    <location>
        <begin position="111"/>
        <end position="206"/>
    </location>
</feature>
<dbReference type="VEuPathDB" id="FungiDB:GMDG_00861"/>
<dbReference type="GO" id="GO:0003723">
    <property type="term" value="F:RNA binding"/>
    <property type="evidence" value="ECO:0007669"/>
    <property type="project" value="TreeGrafter"/>
</dbReference>
<comment type="subcellular location">
    <subcellularLocation>
        <location evidence="1">Nucleus</location>
        <location evidence="1">Nucleolus</location>
    </subcellularLocation>
</comment>
<proteinExistence type="predicted"/>
<reference evidence="4" key="1">
    <citation type="submission" date="2016-03" db="EMBL/GenBank/DDBJ databases">
        <title>Updated assembly of Pseudogymnoascus destructans, the fungus causing white-nose syndrome of bats.</title>
        <authorList>
            <person name="Palmer J.M."/>
            <person name="Drees K.P."/>
            <person name="Foster J.T."/>
            <person name="Lindner D.L."/>
        </authorList>
    </citation>
    <scope>NUCLEOTIDE SEQUENCE [LARGE SCALE GENOMIC DNA]</scope>
    <source>
        <strain evidence="4">20631-21</strain>
    </source>
</reference>
<dbReference type="GO" id="GO:0006396">
    <property type="term" value="P:RNA processing"/>
    <property type="evidence" value="ECO:0007669"/>
    <property type="project" value="TreeGrafter"/>
</dbReference>
<dbReference type="GO" id="GO:0005730">
    <property type="term" value="C:nucleolus"/>
    <property type="evidence" value="ECO:0007669"/>
    <property type="project" value="UniProtKB-SubCell"/>
</dbReference>
<dbReference type="AlphaFoldDB" id="A0A177ALP0"/>
<protein>
    <recommendedName>
        <fullName evidence="3">Fcf2 pre-rRNA processing C-terminal domain-containing protein</fullName>
    </recommendedName>
</protein>
<dbReference type="eggNOG" id="KOG3100">
    <property type="taxonomic scope" value="Eukaryota"/>
</dbReference>
<dbReference type="InterPro" id="IPR039883">
    <property type="entry name" value="Fcf2/DNTTIP2"/>
</dbReference>
<gene>
    <name evidence="4" type="ORF">VC83_00539</name>
</gene>
<evidence type="ECO:0000256" key="1">
    <source>
        <dbReference type="ARBA" id="ARBA00004604"/>
    </source>
</evidence>
<evidence type="ECO:0000256" key="2">
    <source>
        <dbReference type="ARBA" id="ARBA00023242"/>
    </source>
</evidence>
<dbReference type="Pfam" id="PF08698">
    <property type="entry name" value="Fcf2"/>
    <property type="match status" value="1"/>
</dbReference>
<dbReference type="RefSeq" id="XP_024328246.1">
    <property type="nucleotide sequence ID" value="XM_024464230.1"/>
</dbReference>
<organism evidence="4">
    <name type="scientific">Pseudogymnoascus destructans</name>
    <dbReference type="NCBI Taxonomy" id="655981"/>
    <lineage>
        <taxon>Eukaryota</taxon>
        <taxon>Fungi</taxon>
        <taxon>Dikarya</taxon>
        <taxon>Ascomycota</taxon>
        <taxon>Pezizomycotina</taxon>
        <taxon>Leotiomycetes</taxon>
        <taxon>Thelebolales</taxon>
        <taxon>Thelebolaceae</taxon>
        <taxon>Pseudogymnoascus</taxon>
    </lineage>
</organism>
<dbReference type="PANTHER" id="PTHR21686">
    <property type="entry name" value="DEOXYNUCLEOTIDYLTRANSFERASE TERMINAL-INTERACTING PROTEIN 2"/>
    <property type="match status" value="1"/>
</dbReference>
<dbReference type="EMBL" id="KV441386">
    <property type="protein sequence ID" value="OAF62976.1"/>
    <property type="molecule type" value="Genomic_DNA"/>
</dbReference>
<dbReference type="Proteomes" id="UP000077154">
    <property type="component" value="Unassembled WGS sequence"/>
</dbReference>
<sequence length="236" mass="25950">MEVLESQDLSDGQIQQILRDAEQRMRASTEAGANTLITTSGVSSLPGLDSSTSISNGTGSGLPSVYVKPTISGAQVDPEFLVSKQERELANTPRCVEDPVAAKVKAAKEKAASAGPNWYNLPKTVLTPGLKRDLQLLRLRSVLDPKRHYKKDNDRKSDVPEFSQVGTVIEGPTEFFTARMTNKERKRTFLEDVLAGEQKTQRFKSKYTQIQLAKTSGKKAHYKALRAQRSGKVSKG</sequence>
<dbReference type="OrthoDB" id="427886at2759"/>
<dbReference type="InterPro" id="IPR014810">
    <property type="entry name" value="Fcf2_C"/>
</dbReference>
<dbReference type="PANTHER" id="PTHR21686:SF12">
    <property type="entry name" value="DEOXYNUCLEOTIDYLTRANSFERASE TERMINAL-INTERACTING PROTEIN 2"/>
    <property type="match status" value="1"/>
</dbReference>